<feature type="transmembrane region" description="Helical" evidence="7">
    <location>
        <begin position="16"/>
        <end position="38"/>
    </location>
</feature>
<dbReference type="EMBL" id="BMYD01000002">
    <property type="protein sequence ID" value="GHA79975.1"/>
    <property type="molecule type" value="Genomic_DNA"/>
</dbReference>
<dbReference type="GO" id="GO:0005886">
    <property type="term" value="C:plasma membrane"/>
    <property type="evidence" value="ECO:0007669"/>
    <property type="project" value="UniProtKB-SubCell"/>
</dbReference>
<accession>A0A918SZ76</accession>
<dbReference type="InterPro" id="IPR003838">
    <property type="entry name" value="ABC3_permease_C"/>
</dbReference>
<evidence type="ECO:0000256" key="3">
    <source>
        <dbReference type="ARBA" id="ARBA00022692"/>
    </source>
</evidence>
<gene>
    <name evidence="10" type="primary">ybjZ</name>
    <name evidence="10" type="ORF">GCM10007067_16970</name>
</gene>
<dbReference type="RefSeq" id="WP_189455381.1">
    <property type="nucleotide sequence ID" value="NZ_BMYD01000002.1"/>
</dbReference>
<feature type="domain" description="MacB-like periplasmic core" evidence="9">
    <location>
        <begin position="25"/>
        <end position="250"/>
    </location>
</feature>
<keyword evidence="11" id="KW-1185">Reference proteome</keyword>
<dbReference type="InterPro" id="IPR050250">
    <property type="entry name" value="Macrolide_Exporter_MacB"/>
</dbReference>
<feature type="transmembrane region" description="Helical" evidence="7">
    <location>
        <begin position="370"/>
        <end position="389"/>
    </location>
</feature>
<dbReference type="Pfam" id="PF02687">
    <property type="entry name" value="FtsX"/>
    <property type="match status" value="1"/>
</dbReference>
<dbReference type="PANTHER" id="PTHR30572:SF4">
    <property type="entry name" value="ABC TRANSPORTER PERMEASE YTRF"/>
    <property type="match status" value="1"/>
</dbReference>
<comment type="caution">
    <text evidence="10">The sequence shown here is derived from an EMBL/GenBank/DDBJ whole genome shotgun (WGS) entry which is preliminary data.</text>
</comment>
<keyword evidence="4 7" id="KW-1133">Transmembrane helix</keyword>
<name>A0A918SZ76_9GAMM</name>
<reference evidence="10" key="1">
    <citation type="journal article" date="2014" name="Int. J. Syst. Evol. Microbiol.">
        <title>Complete genome sequence of Corynebacterium casei LMG S-19264T (=DSM 44701T), isolated from a smear-ripened cheese.</title>
        <authorList>
            <consortium name="US DOE Joint Genome Institute (JGI-PGF)"/>
            <person name="Walter F."/>
            <person name="Albersmeier A."/>
            <person name="Kalinowski J."/>
            <person name="Ruckert C."/>
        </authorList>
    </citation>
    <scope>NUCLEOTIDE SEQUENCE</scope>
    <source>
        <strain evidence="10">KCTC 23077</strain>
    </source>
</reference>
<evidence type="ECO:0000259" key="9">
    <source>
        <dbReference type="Pfam" id="PF12704"/>
    </source>
</evidence>
<evidence type="ECO:0000256" key="5">
    <source>
        <dbReference type="ARBA" id="ARBA00023136"/>
    </source>
</evidence>
<evidence type="ECO:0000256" key="7">
    <source>
        <dbReference type="SAM" id="Phobius"/>
    </source>
</evidence>
<evidence type="ECO:0000256" key="1">
    <source>
        <dbReference type="ARBA" id="ARBA00004651"/>
    </source>
</evidence>
<dbReference type="Proteomes" id="UP000646426">
    <property type="component" value="Unassembled WGS sequence"/>
</dbReference>
<dbReference type="InterPro" id="IPR025857">
    <property type="entry name" value="MacB_PCD"/>
</dbReference>
<feature type="transmembrane region" description="Helical" evidence="7">
    <location>
        <begin position="329"/>
        <end position="355"/>
    </location>
</feature>
<comment type="subcellular location">
    <subcellularLocation>
        <location evidence="1">Cell membrane</location>
        <topology evidence="1">Multi-pass membrane protein</topology>
    </subcellularLocation>
</comment>
<sequence>MEIRPILSALLRSKTGAILIAAQIALTLAIIVNALYIVHDRTERASRPSGLDEANTFYLLYAGTGPAKDAEATQRRDVETLKAIPGVEGAAWVNQFPMAQSGWGLSVTTRPEDPSSGLAAAAYFTPQPVGEGFGVKIAEGRDFTADDVRVIDPESGQLAADSVLLTRQFAQRLFPDAASVVGKTVHLGSGPEAVPMQVVGVIEQLISPFAQSSENAYSGFVLPVRYLDNSGSYVVRTAPGQRDRVMREAEDALNKLSNERMLIFNDTVEDARAQRYQGERSVAGMLIAVTIGLLVVTGSGIVGLASLWVTQRRKQIGVRRALGARKVDILRYFLVENAMITTVGIVLGVALALALNQLLVSTLELPRLPLAYIGYGMLTLWALGILAVYGPAWRAAAVPPATATRSA</sequence>
<evidence type="ECO:0000313" key="10">
    <source>
        <dbReference type="EMBL" id="GHA79975.1"/>
    </source>
</evidence>
<dbReference type="Pfam" id="PF12704">
    <property type="entry name" value="MacB_PCD"/>
    <property type="match status" value="1"/>
</dbReference>
<evidence type="ECO:0000259" key="8">
    <source>
        <dbReference type="Pfam" id="PF02687"/>
    </source>
</evidence>
<feature type="domain" description="ABC3 transporter permease C-terminal" evidence="8">
    <location>
        <begin position="289"/>
        <end position="399"/>
    </location>
</feature>
<protein>
    <submittedName>
        <fullName evidence="10">ABC transporter permease</fullName>
    </submittedName>
</protein>
<keyword evidence="5 7" id="KW-0472">Membrane</keyword>
<dbReference type="GO" id="GO:0022857">
    <property type="term" value="F:transmembrane transporter activity"/>
    <property type="evidence" value="ECO:0007669"/>
    <property type="project" value="TreeGrafter"/>
</dbReference>
<comment type="similarity">
    <text evidence="6">Belongs to the ABC-4 integral membrane protein family.</text>
</comment>
<evidence type="ECO:0000256" key="6">
    <source>
        <dbReference type="ARBA" id="ARBA00038076"/>
    </source>
</evidence>
<dbReference type="PANTHER" id="PTHR30572">
    <property type="entry name" value="MEMBRANE COMPONENT OF TRANSPORTER-RELATED"/>
    <property type="match status" value="1"/>
</dbReference>
<feature type="transmembrane region" description="Helical" evidence="7">
    <location>
        <begin position="282"/>
        <end position="309"/>
    </location>
</feature>
<proteinExistence type="inferred from homology"/>
<keyword evidence="2" id="KW-1003">Cell membrane</keyword>
<keyword evidence="3 7" id="KW-0812">Transmembrane</keyword>
<dbReference type="AlphaFoldDB" id="A0A918SZ76"/>
<evidence type="ECO:0000256" key="2">
    <source>
        <dbReference type="ARBA" id="ARBA00022475"/>
    </source>
</evidence>
<reference evidence="10" key="2">
    <citation type="submission" date="2020-09" db="EMBL/GenBank/DDBJ databases">
        <authorList>
            <person name="Sun Q."/>
            <person name="Kim S."/>
        </authorList>
    </citation>
    <scope>NUCLEOTIDE SEQUENCE</scope>
    <source>
        <strain evidence="10">KCTC 23077</strain>
    </source>
</reference>
<organism evidence="10 11">
    <name type="scientific">Cognatilysobacter bugurensis</name>
    <dbReference type="NCBI Taxonomy" id="543356"/>
    <lineage>
        <taxon>Bacteria</taxon>
        <taxon>Pseudomonadati</taxon>
        <taxon>Pseudomonadota</taxon>
        <taxon>Gammaproteobacteria</taxon>
        <taxon>Lysobacterales</taxon>
        <taxon>Lysobacteraceae</taxon>
        <taxon>Cognatilysobacter</taxon>
    </lineage>
</organism>
<evidence type="ECO:0000313" key="11">
    <source>
        <dbReference type="Proteomes" id="UP000646426"/>
    </source>
</evidence>
<evidence type="ECO:0000256" key="4">
    <source>
        <dbReference type="ARBA" id="ARBA00022989"/>
    </source>
</evidence>